<dbReference type="Gene3D" id="3.30.750.44">
    <property type="match status" value="1"/>
</dbReference>
<evidence type="ECO:0000259" key="12">
    <source>
        <dbReference type="Pfam" id="PF14684"/>
    </source>
</evidence>
<evidence type="ECO:0000313" key="14">
    <source>
        <dbReference type="Proteomes" id="UP001204579"/>
    </source>
</evidence>
<dbReference type="Proteomes" id="UP001204579">
    <property type="component" value="Unassembled WGS sequence"/>
</dbReference>
<dbReference type="AlphaFoldDB" id="A0AAW5N631"/>
<evidence type="ECO:0000256" key="8">
    <source>
        <dbReference type="PIRSR" id="PIRSR036421-1"/>
    </source>
</evidence>
<dbReference type="InterPro" id="IPR029045">
    <property type="entry name" value="ClpP/crotonase-like_dom_sf"/>
</dbReference>
<evidence type="ECO:0000256" key="2">
    <source>
        <dbReference type="ARBA" id="ARBA00008524"/>
    </source>
</evidence>
<dbReference type="SUPFAM" id="SSF50156">
    <property type="entry name" value="PDZ domain-like"/>
    <property type="match status" value="1"/>
</dbReference>
<dbReference type="SUPFAM" id="SSF69304">
    <property type="entry name" value="Tricorn protease N-terminal domain"/>
    <property type="match status" value="1"/>
</dbReference>
<feature type="region of interest" description="Disordered" evidence="9">
    <location>
        <begin position="566"/>
        <end position="593"/>
    </location>
</feature>
<comment type="function">
    <text evidence="7">Degrades oligopeptides.</text>
</comment>
<reference evidence="13 14" key="1">
    <citation type="submission" date="2022-08" db="EMBL/GenBank/DDBJ databases">
        <authorList>
            <person name="Zeman M."/>
            <person name="Kubasova T."/>
        </authorList>
    </citation>
    <scope>NUCLEOTIDE SEQUENCE [LARGE SCALE GENOMIC DNA]</scope>
    <source>
        <strain evidence="13 14">ET62</strain>
    </source>
</reference>
<dbReference type="Pfam" id="PF14684">
    <property type="entry name" value="Tricorn_C1"/>
    <property type="match status" value="1"/>
</dbReference>
<proteinExistence type="inferred from homology"/>
<dbReference type="PANTHER" id="PTHR43253">
    <property type="entry name" value="TRICORN PROTEASE HOMOLOG 2-RELATED"/>
    <property type="match status" value="1"/>
</dbReference>
<gene>
    <name evidence="13" type="ORF">NW209_09315</name>
</gene>
<evidence type="ECO:0000313" key="13">
    <source>
        <dbReference type="EMBL" id="MCR8874210.1"/>
    </source>
</evidence>
<feature type="active site" description="Charge relay system" evidence="8">
    <location>
        <position position="1043"/>
    </location>
</feature>
<dbReference type="EMBL" id="JANRHJ010000009">
    <property type="protein sequence ID" value="MCR8874210.1"/>
    <property type="molecule type" value="Genomic_DNA"/>
</dbReference>
<evidence type="ECO:0000259" key="11">
    <source>
        <dbReference type="Pfam" id="PF03572"/>
    </source>
</evidence>
<dbReference type="Pfam" id="PF03572">
    <property type="entry name" value="Peptidase_S41"/>
    <property type="match status" value="1"/>
</dbReference>
<evidence type="ECO:0000256" key="9">
    <source>
        <dbReference type="SAM" id="MobiDB-lite"/>
    </source>
</evidence>
<evidence type="ECO:0000256" key="1">
    <source>
        <dbReference type="ARBA" id="ARBA00004496"/>
    </source>
</evidence>
<dbReference type="Pfam" id="PF26549">
    <property type="entry name" value="Tricorn_N"/>
    <property type="match status" value="1"/>
</dbReference>
<accession>A0AAW5N631</accession>
<comment type="subcellular location">
    <subcellularLocation>
        <location evidence="1 7">Cytoplasm</location>
    </subcellularLocation>
</comment>
<dbReference type="SUPFAM" id="SSF82171">
    <property type="entry name" value="DPP6 N-terminal domain-like"/>
    <property type="match status" value="2"/>
</dbReference>
<dbReference type="RefSeq" id="WP_258335844.1">
    <property type="nucleotide sequence ID" value="NZ_JANRHJ010000009.1"/>
</dbReference>
<feature type="chain" id="PRO_5043756118" description="Tricorn protease homolog" evidence="10">
    <location>
        <begin position="20"/>
        <end position="1080"/>
    </location>
</feature>
<dbReference type="GO" id="GO:0008236">
    <property type="term" value="F:serine-type peptidase activity"/>
    <property type="evidence" value="ECO:0007669"/>
    <property type="project" value="UniProtKB-UniRule"/>
</dbReference>
<dbReference type="Gene3D" id="3.90.226.10">
    <property type="entry name" value="2-enoyl-CoA Hydratase, Chain A, domain 1"/>
    <property type="match status" value="1"/>
</dbReference>
<dbReference type="GO" id="GO:0005737">
    <property type="term" value="C:cytoplasm"/>
    <property type="evidence" value="ECO:0007669"/>
    <property type="project" value="UniProtKB-SubCell"/>
</dbReference>
<evidence type="ECO:0000256" key="5">
    <source>
        <dbReference type="ARBA" id="ARBA00022801"/>
    </source>
</evidence>
<sequence length="1080" mass="121045">MKKLLLSLAFGMGAAGAMAVTPLWMRDVRISPDGKQILFCYKGDIYKVASGGGEAVQLTTQDSYESAPVWSPDGKQIAFASDRFGNQDVFVMPADGGPAKRLTTHSAGETPQAFSPDGQYVLFSASIQDPASSALFPTSAMTELYQVPVAGGRVRQVLGTPAEMVSFSPAGDVFLYQDRKGFEDEWRKHHTSSITRDVWMYDTRTGKHTNLTNRPGEDRNPVFAPDGKQVYFLSEREKGSFNVYRFPLDNPKQVQPLTSFTTHPVRFLSVAGNGTLCYTYDGEIYTQAPQGQPQKVAVSLITDAVELPETLTFTKGASEAVVSPDGKQVAFIVRGEVFVTSVEYGTTKQITHTPATEKGLSFAPDNRTLVYASERSGNWQLYTARIAREEDPNFPNATLIDEEVLLPSETVERMYPQFSPDGKEVAFIEDRSRLMVVNLATKQVRQVTDGSLWYSTDGNFSYSWSPDGKWFTLECIGNRHDPYSDIGLVRADGTGKVVNLTGSGYTSSSPRWVMDGNAILFTTERYGMRNHASWGSLDDVMLVFVNQDAYDKFRLSKEDYELQKELEKEQDEAADKKDDKKKDDKKSDKKKEEPAKDIVVELDGIQDRIVRLTPNSSSLASAILSKDGEQLYYLSSFEGGFDMWKMDLRKHETKLLHKMDAGWGNMELDKEGKNLFVLGAGTLQKMDTGSDALKPVSYKAVMKMDRAAEREYMFDHVCKQEKKRFYEVNMHGVDWEMMSASYRKFLPHINNNYDFAELLSELLGELNVSHTGGRFYPSVPGEATGNLGILYDWDYEGNGVRVAEVVEKGPFDRKNTRLKAGMVIEKIDGETIAQNTDYSTLLNGKSGKKVLVSLYDPQSGSRWDEVVKPISNGSFQDLLYKRWVKQRAADVEKWSNGRLGYVHIESMDDGSFRTVYSDILGKYNNCEGIVIDTRFNGGGRLHEDIEVLFSGKKYLTQVVRGREACDMPSRRWNKPSIMVQCEANYSNAHGTPWVYHYKQMGKLVGAPVPGTMTTVSWERLQDPSLVFGIPVVGYRTEDGSYLENKQLEPDIYVLNAPETIVEGEDTQLKAAVDELLKELK</sequence>
<evidence type="ECO:0000256" key="6">
    <source>
        <dbReference type="ARBA" id="ARBA00022825"/>
    </source>
</evidence>
<keyword evidence="4 7" id="KW-0645">Protease</keyword>
<dbReference type="InterPro" id="IPR005151">
    <property type="entry name" value="Tail-specific_protease"/>
</dbReference>
<dbReference type="PANTHER" id="PTHR43253:SF1">
    <property type="entry name" value="TRICORN PROTEASE HOMOLOG 2-RELATED"/>
    <property type="match status" value="1"/>
</dbReference>
<dbReference type="InterPro" id="IPR028204">
    <property type="entry name" value="Tricorn_C1"/>
</dbReference>
<comment type="similarity">
    <text evidence="2 7">Belongs to the peptidase S41B family.</text>
</comment>
<dbReference type="SUPFAM" id="SSF52096">
    <property type="entry name" value="ClpP/crotonase"/>
    <property type="match status" value="1"/>
</dbReference>
<keyword evidence="14" id="KW-1185">Reference proteome</keyword>
<protein>
    <recommendedName>
        <fullName evidence="7">Tricorn protease homolog</fullName>
        <ecNumber evidence="7">3.4.21.-</ecNumber>
    </recommendedName>
</protein>
<dbReference type="Gene3D" id="2.30.42.10">
    <property type="match status" value="1"/>
</dbReference>
<keyword evidence="3 7" id="KW-0963">Cytoplasm</keyword>
<feature type="domain" description="Tail specific protease" evidence="11">
    <location>
        <begin position="898"/>
        <end position="1053"/>
    </location>
</feature>
<keyword evidence="5 7" id="KW-0378">Hydrolase</keyword>
<feature type="active site" description="Charge relay system" evidence="8">
    <location>
        <position position="770"/>
    </location>
</feature>
<dbReference type="InterPro" id="IPR036034">
    <property type="entry name" value="PDZ_sf"/>
</dbReference>
<organism evidence="13 14">
    <name type="scientific">Phocaeicola barnesiae</name>
    <dbReference type="NCBI Taxonomy" id="376804"/>
    <lineage>
        <taxon>Bacteria</taxon>
        <taxon>Pseudomonadati</taxon>
        <taxon>Bacteroidota</taxon>
        <taxon>Bacteroidia</taxon>
        <taxon>Bacteroidales</taxon>
        <taxon>Bacteroidaceae</taxon>
        <taxon>Phocaeicola</taxon>
    </lineage>
</organism>
<dbReference type="PIRSF" id="PIRSF036421">
    <property type="entry name" value="Tricorn_protease"/>
    <property type="match status" value="1"/>
</dbReference>
<dbReference type="InterPro" id="IPR012393">
    <property type="entry name" value="Tricorn_protease"/>
</dbReference>
<keyword evidence="10" id="KW-0732">Signal</keyword>
<dbReference type="Pfam" id="PF26550">
    <property type="entry name" value="Tricorn_2nd"/>
    <property type="match status" value="1"/>
</dbReference>
<dbReference type="InterPro" id="IPR011042">
    <property type="entry name" value="6-blade_b-propeller_TolB-like"/>
</dbReference>
<evidence type="ECO:0000256" key="10">
    <source>
        <dbReference type="SAM" id="SignalP"/>
    </source>
</evidence>
<feature type="domain" description="Tricorn protease C1" evidence="12">
    <location>
        <begin position="707"/>
        <end position="764"/>
    </location>
</feature>
<dbReference type="Gene3D" id="2.120.10.60">
    <property type="entry name" value="Tricorn protease N-terminal domain"/>
    <property type="match status" value="2"/>
</dbReference>
<dbReference type="CDD" id="cd07562">
    <property type="entry name" value="Peptidase_S41_TRI"/>
    <property type="match status" value="1"/>
</dbReference>
<feature type="signal peptide" evidence="10">
    <location>
        <begin position="1"/>
        <end position="19"/>
    </location>
</feature>
<comment type="caution">
    <text evidence="13">The sequence shown here is derived from an EMBL/GenBank/DDBJ whole genome shotgun (WGS) entry which is preliminary data.</text>
</comment>
<evidence type="ECO:0000256" key="7">
    <source>
        <dbReference type="PIRNR" id="PIRNR036421"/>
    </source>
</evidence>
<dbReference type="GO" id="GO:0006508">
    <property type="term" value="P:proteolysis"/>
    <property type="evidence" value="ECO:0007669"/>
    <property type="project" value="UniProtKB-UniRule"/>
</dbReference>
<dbReference type="EC" id="3.4.21.-" evidence="7"/>
<name>A0AAW5N631_9BACT</name>
<feature type="active site" description="Nucleophile" evidence="8">
    <location>
        <position position="986"/>
    </location>
</feature>
<evidence type="ECO:0000256" key="3">
    <source>
        <dbReference type="ARBA" id="ARBA00022490"/>
    </source>
</evidence>
<keyword evidence="6 7" id="KW-0720">Serine protease</keyword>
<evidence type="ECO:0000256" key="4">
    <source>
        <dbReference type="ARBA" id="ARBA00022670"/>
    </source>
</evidence>
<dbReference type="Gene3D" id="2.120.10.30">
    <property type="entry name" value="TolB, C-terminal domain"/>
    <property type="match status" value="1"/>
</dbReference>